<organism evidence="1 2">
    <name type="scientific">Brassica cretica</name>
    <name type="common">Mustard</name>
    <dbReference type="NCBI Taxonomy" id="69181"/>
    <lineage>
        <taxon>Eukaryota</taxon>
        <taxon>Viridiplantae</taxon>
        <taxon>Streptophyta</taxon>
        <taxon>Embryophyta</taxon>
        <taxon>Tracheophyta</taxon>
        <taxon>Spermatophyta</taxon>
        <taxon>Magnoliopsida</taxon>
        <taxon>eudicotyledons</taxon>
        <taxon>Gunneridae</taxon>
        <taxon>Pentapetalae</taxon>
        <taxon>rosids</taxon>
        <taxon>malvids</taxon>
        <taxon>Brassicales</taxon>
        <taxon>Brassicaceae</taxon>
        <taxon>Brassiceae</taxon>
        <taxon>Brassica</taxon>
    </lineage>
</organism>
<comment type="caution">
    <text evidence="1">The sequence shown here is derived from an EMBL/GenBank/DDBJ whole genome shotgun (WGS) entry which is preliminary data.</text>
</comment>
<sequence>MLAVQVTVFHIWKQRDNYLHNDISLPLSTIVKLIDREIWGYLVVSVELEGGSPLAGSISGSYSEISIRRIFFFLGGVSSSLGAWVRGSKVSHPSLCSAGDIWWWRVKCTGEWICLSAVFGGGASSVALRIAVSFSCETLVRFGLSWKCSGFVVKDKLHWCFRLSCLLVGASPEGVRSSYMAVLYEHSVKWV</sequence>
<evidence type="ECO:0000313" key="1">
    <source>
        <dbReference type="EMBL" id="KAF3598587.1"/>
    </source>
</evidence>
<gene>
    <name evidence="1" type="ORF">F2Q69_00036828</name>
</gene>
<accession>A0A8S9SD57</accession>
<protein>
    <submittedName>
        <fullName evidence="1">Uncharacterized protein</fullName>
    </submittedName>
</protein>
<dbReference type="AlphaFoldDB" id="A0A8S9SD57"/>
<reference evidence="1" key="1">
    <citation type="submission" date="2019-12" db="EMBL/GenBank/DDBJ databases">
        <title>Genome sequencing and annotation of Brassica cretica.</title>
        <authorList>
            <person name="Studholme D.J."/>
            <person name="Sarris P."/>
        </authorList>
    </citation>
    <scope>NUCLEOTIDE SEQUENCE</scope>
    <source>
        <strain evidence="1">PFS-109/04</strain>
        <tissue evidence="1">Leaf</tissue>
    </source>
</reference>
<evidence type="ECO:0000313" key="2">
    <source>
        <dbReference type="Proteomes" id="UP000712600"/>
    </source>
</evidence>
<dbReference type="Proteomes" id="UP000712600">
    <property type="component" value="Unassembled WGS sequence"/>
</dbReference>
<dbReference type="EMBL" id="QGKX02000004">
    <property type="protein sequence ID" value="KAF3598587.1"/>
    <property type="molecule type" value="Genomic_DNA"/>
</dbReference>
<proteinExistence type="predicted"/>
<name>A0A8S9SD57_BRACR</name>